<feature type="region of interest" description="Disordered" evidence="1">
    <location>
        <begin position="57"/>
        <end position="78"/>
    </location>
</feature>
<organism evidence="3 6">
    <name type="scientific">Adineta steineri</name>
    <dbReference type="NCBI Taxonomy" id="433720"/>
    <lineage>
        <taxon>Eukaryota</taxon>
        <taxon>Metazoa</taxon>
        <taxon>Spiralia</taxon>
        <taxon>Gnathifera</taxon>
        <taxon>Rotifera</taxon>
        <taxon>Eurotatoria</taxon>
        <taxon>Bdelloidea</taxon>
        <taxon>Adinetida</taxon>
        <taxon>Adinetidae</taxon>
        <taxon>Adineta</taxon>
    </lineage>
</organism>
<evidence type="ECO:0000256" key="2">
    <source>
        <dbReference type="SAM" id="SignalP"/>
    </source>
</evidence>
<keyword evidence="2" id="KW-0732">Signal</keyword>
<feature type="chain" id="PRO_5035597561" evidence="2">
    <location>
        <begin position="24"/>
        <end position="110"/>
    </location>
</feature>
<dbReference type="EMBL" id="CAJNOI010000015">
    <property type="protein sequence ID" value="CAF0808035.1"/>
    <property type="molecule type" value="Genomic_DNA"/>
</dbReference>
<evidence type="ECO:0000313" key="5">
    <source>
        <dbReference type="Proteomes" id="UP000663832"/>
    </source>
</evidence>
<keyword evidence="5" id="KW-1185">Reference proteome</keyword>
<dbReference type="AlphaFoldDB" id="A0A813T2M1"/>
<evidence type="ECO:0000313" key="3">
    <source>
        <dbReference type="EMBL" id="CAF0808035.1"/>
    </source>
</evidence>
<gene>
    <name evidence="3" type="ORF">BJG266_LOCUS5573</name>
    <name evidence="4" type="ORF">QVE165_LOCUS10920</name>
</gene>
<dbReference type="Proteomes" id="UP000663877">
    <property type="component" value="Unassembled WGS sequence"/>
</dbReference>
<protein>
    <submittedName>
        <fullName evidence="3">Uncharacterized protein</fullName>
    </submittedName>
</protein>
<evidence type="ECO:0000313" key="4">
    <source>
        <dbReference type="EMBL" id="CAF0927798.1"/>
    </source>
</evidence>
<name>A0A813T2M1_9BILA</name>
<dbReference type="OrthoDB" id="9985544at2759"/>
<sequence length="110" mass="12537">MHLALPLFLFSFVVLQQIIHVESLGSPYQHSDNQIGRSNSARRLRAPLMGRSLLSVSETNDDNSHHSNNEWYRQNNNDGENSVVLKKRRYGAPLFGRRWAPATRRGPLLG</sequence>
<feature type="compositionally biased region" description="Polar residues" evidence="1">
    <location>
        <begin position="69"/>
        <end position="78"/>
    </location>
</feature>
<dbReference type="EMBL" id="CAJNOM010000052">
    <property type="protein sequence ID" value="CAF0927798.1"/>
    <property type="molecule type" value="Genomic_DNA"/>
</dbReference>
<evidence type="ECO:0000256" key="1">
    <source>
        <dbReference type="SAM" id="MobiDB-lite"/>
    </source>
</evidence>
<evidence type="ECO:0000313" key="6">
    <source>
        <dbReference type="Proteomes" id="UP000663877"/>
    </source>
</evidence>
<comment type="caution">
    <text evidence="3">The sequence shown here is derived from an EMBL/GenBank/DDBJ whole genome shotgun (WGS) entry which is preliminary data.</text>
</comment>
<reference evidence="3" key="1">
    <citation type="submission" date="2021-02" db="EMBL/GenBank/DDBJ databases">
        <authorList>
            <person name="Nowell W R."/>
        </authorList>
    </citation>
    <scope>NUCLEOTIDE SEQUENCE</scope>
</reference>
<dbReference type="Proteomes" id="UP000663832">
    <property type="component" value="Unassembled WGS sequence"/>
</dbReference>
<accession>A0A813T2M1</accession>
<proteinExistence type="predicted"/>
<feature type="signal peptide" evidence="2">
    <location>
        <begin position="1"/>
        <end position="23"/>
    </location>
</feature>